<dbReference type="InterPro" id="IPR030846">
    <property type="entry name" value="DnaG_bac"/>
</dbReference>
<keyword evidence="11 12" id="KW-0804">Transcription</keyword>
<dbReference type="EC" id="2.7.7.101" evidence="12"/>
<keyword evidence="3 12" id="KW-0808">Transferase</keyword>
<dbReference type="Pfam" id="PF13155">
    <property type="entry name" value="Toprim_2"/>
    <property type="match status" value="1"/>
</dbReference>
<dbReference type="Gene3D" id="3.90.580.10">
    <property type="entry name" value="Zinc finger, CHC2-type domain"/>
    <property type="match status" value="1"/>
</dbReference>
<dbReference type="GO" id="GO:1990077">
    <property type="term" value="C:primosome complex"/>
    <property type="evidence" value="ECO:0007669"/>
    <property type="project" value="UniProtKB-KW"/>
</dbReference>
<keyword evidence="2 12" id="KW-0639">Primosome</keyword>
<evidence type="ECO:0000256" key="13">
    <source>
        <dbReference type="PIRNR" id="PIRNR002811"/>
    </source>
</evidence>
<dbReference type="GO" id="GO:0003899">
    <property type="term" value="F:DNA-directed RNA polymerase activity"/>
    <property type="evidence" value="ECO:0007669"/>
    <property type="project" value="UniProtKB-UniRule"/>
</dbReference>
<dbReference type="NCBIfam" id="TIGR01391">
    <property type="entry name" value="dnaG"/>
    <property type="match status" value="1"/>
</dbReference>
<feature type="zinc finger region" description="CHC2-type" evidence="12 14">
    <location>
        <begin position="37"/>
        <end position="61"/>
    </location>
</feature>
<keyword evidence="8 12" id="KW-0862">Zinc</keyword>
<dbReference type="InterPro" id="IPR034151">
    <property type="entry name" value="TOPRIM_DnaG_bac"/>
</dbReference>
<comment type="catalytic activity">
    <reaction evidence="12">
        <text>ssDNA + n NTP = ssDNA/pppN(pN)n-1 hybrid + (n-1) diphosphate.</text>
        <dbReference type="EC" id="2.7.7.101"/>
    </reaction>
</comment>
<comment type="function">
    <text evidence="12 13">RNA polymerase that catalyzes the synthesis of short RNA molecules used as primers for DNA polymerase during DNA replication.</text>
</comment>
<dbReference type="GO" id="GO:0003677">
    <property type="term" value="F:DNA binding"/>
    <property type="evidence" value="ECO:0007669"/>
    <property type="project" value="UniProtKB-KW"/>
</dbReference>
<dbReference type="SMART" id="SM00400">
    <property type="entry name" value="ZnF_CHCC"/>
    <property type="match status" value="1"/>
</dbReference>
<dbReference type="InterPro" id="IPR050219">
    <property type="entry name" value="DnaG_primase"/>
</dbReference>
<evidence type="ECO:0000256" key="9">
    <source>
        <dbReference type="ARBA" id="ARBA00022842"/>
    </source>
</evidence>
<comment type="caution">
    <text evidence="16">The sequence shown here is derived from an EMBL/GenBank/DDBJ whole genome shotgun (WGS) entry which is preliminary data.</text>
</comment>
<comment type="cofactor">
    <cofactor evidence="12 13 14">
        <name>Zn(2+)</name>
        <dbReference type="ChEBI" id="CHEBI:29105"/>
    </cofactor>
    <text evidence="12 13 14">Binds 1 zinc ion per monomer.</text>
</comment>
<comment type="domain">
    <text evidence="12">Contains an N-terminal zinc-binding domain, a central core domain that contains the primase activity, and a C-terminal DnaB-binding domain.</text>
</comment>
<dbReference type="GO" id="GO:0000428">
    <property type="term" value="C:DNA-directed RNA polymerase complex"/>
    <property type="evidence" value="ECO:0007669"/>
    <property type="project" value="UniProtKB-KW"/>
</dbReference>
<comment type="similarity">
    <text evidence="12 13">Belongs to the DnaG primase family.</text>
</comment>
<evidence type="ECO:0000256" key="5">
    <source>
        <dbReference type="ARBA" id="ARBA00022705"/>
    </source>
</evidence>
<dbReference type="SUPFAM" id="SSF57783">
    <property type="entry name" value="Zinc beta-ribbon"/>
    <property type="match status" value="1"/>
</dbReference>
<dbReference type="GO" id="GO:0006269">
    <property type="term" value="P:DNA replication, synthesis of primer"/>
    <property type="evidence" value="ECO:0007669"/>
    <property type="project" value="UniProtKB-UniRule"/>
</dbReference>
<dbReference type="GO" id="GO:0008270">
    <property type="term" value="F:zinc ion binding"/>
    <property type="evidence" value="ECO:0007669"/>
    <property type="project" value="UniProtKB-UniRule"/>
</dbReference>
<evidence type="ECO:0000259" key="15">
    <source>
        <dbReference type="PROSITE" id="PS50880"/>
    </source>
</evidence>
<evidence type="ECO:0000256" key="10">
    <source>
        <dbReference type="ARBA" id="ARBA00023125"/>
    </source>
</evidence>
<dbReference type="GO" id="GO:0005737">
    <property type="term" value="C:cytoplasm"/>
    <property type="evidence" value="ECO:0007669"/>
    <property type="project" value="TreeGrafter"/>
</dbReference>
<name>A0A841K557_9BACT</name>
<dbReference type="EMBL" id="JACHEK010000009">
    <property type="protein sequence ID" value="MBB6146271.1"/>
    <property type="molecule type" value="Genomic_DNA"/>
</dbReference>
<keyword evidence="5 12" id="KW-0235">DNA replication</keyword>
<evidence type="ECO:0000256" key="11">
    <source>
        <dbReference type="ARBA" id="ARBA00023163"/>
    </source>
</evidence>
<dbReference type="Pfam" id="PF08275">
    <property type="entry name" value="DNAG_N"/>
    <property type="match status" value="1"/>
</dbReference>
<dbReference type="OrthoDB" id="9803773at2"/>
<evidence type="ECO:0000256" key="12">
    <source>
        <dbReference type="HAMAP-Rule" id="MF_00974"/>
    </source>
</evidence>
<evidence type="ECO:0000313" key="17">
    <source>
        <dbReference type="Proteomes" id="UP000538666"/>
    </source>
</evidence>
<dbReference type="Pfam" id="PF10410">
    <property type="entry name" value="DnaB_bind"/>
    <property type="match status" value="1"/>
</dbReference>
<comment type="subunit">
    <text evidence="12">Monomer. Interacts with DnaB.</text>
</comment>
<keyword evidence="9" id="KW-0460">Magnesium</keyword>
<evidence type="ECO:0000313" key="16">
    <source>
        <dbReference type="EMBL" id="MBB6146271.1"/>
    </source>
</evidence>
<dbReference type="HAMAP" id="MF_00974">
    <property type="entry name" value="DNA_primase_DnaG"/>
    <property type="match status" value="1"/>
</dbReference>
<dbReference type="PANTHER" id="PTHR30313">
    <property type="entry name" value="DNA PRIMASE"/>
    <property type="match status" value="1"/>
</dbReference>
<dbReference type="InterPro" id="IPR013264">
    <property type="entry name" value="DNAG_N"/>
</dbReference>
<dbReference type="InterPro" id="IPR002694">
    <property type="entry name" value="Znf_CHC2"/>
</dbReference>
<dbReference type="PROSITE" id="PS50880">
    <property type="entry name" value="TOPRIM"/>
    <property type="match status" value="1"/>
</dbReference>
<keyword evidence="7 12" id="KW-0863">Zinc-finger</keyword>
<evidence type="ECO:0000256" key="7">
    <source>
        <dbReference type="ARBA" id="ARBA00022771"/>
    </source>
</evidence>
<dbReference type="Pfam" id="PF01807">
    <property type="entry name" value="Zn_ribbon_DnaG"/>
    <property type="match status" value="1"/>
</dbReference>
<dbReference type="FunFam" id="3.90.580.10:FF:000001">
    <property type="entry name" value="DNA primase"/>
    <property type="match status" value="1"/>
</dbReference>
<dbReference type="Gene3D" id="3.40.1360.10">
    <property type="match status" value="1"/>
</dbReference>
<dbReference type="Gene3D" id="3.90.980.10">
    <property type="entry name" value="DNA primase, catalytic core, N-terminal domain"/>
    <property type="match status" value="1"/>
</dbReference>
<evidence type="ECO:0000256" key="8">
    <source>
        <dbReference type="ARBA" id="ARBA00022833"/>
    </source>
</evidence>
<dbReference type="Proteomes" id="UP000538666">
    <property type="component" value="Unassembled WGS sequence"/>
</dbReference>
<dbReference type="AlphaFoldDB" id="A0A841K557"/>
<evidence type="ECO:0000256" key="2">
    <source>
        <dbReference type="ARBA" id="ARBA00022515"/>
    </source>
</evidence>
<reference evidence="16 17" key="1">
    <citation type="submission" date="2020-08" db="EMBL/GenBank/DDBJ databases">
        <title>Genomic Encyclopedia of Type Strains, Phase IV (KMG-IV): sequencing the most valuable type-strain genomes for metagenomic binning, comparative biology and taxonomic classification.</title>
        <authorList>
            <person name="Goeker M."/>
        </authorList>
    </citation>
    <scope>NUCLEOTIDE SEQUENCE [LARGE SCALE GENOMIC DNA]</scope>
    <source>
        <strain evidence="16 17">DSM 103733</strain>
    </source>
</reference>
<evidence type="ECO:0000256" key="6">
    <source>
        <dbReference type="ARBA" id="ARBA00022723"/>
    </source>
</evidence>
<proteinExistence type="inferred from homology"/>
<organism evidence="16 17">
    <name type="scientific">Silvibacterium bohemicum</name>
    <dbReference type="NCBI Taxonomy" id="1577686"/>
    <lineage>
        <taxon>Bacteria</taxon>
        <taxon>Pseudomonadati</taxon>
        <taxon>Acidobacteriota</taxon>
        <taxon>Terriglobia</taxon>
        <taxon>Terriglobales</taxon>
        <taxon>Acidobacteriaceae</taxon>
        <taxon>Silvibacterium</taxon>
    </lineage>
</organism>
<dbReference type="SMART" id="SM00493">
    <property type="entry name" value="TOPRIM"/>
    <property type="match status" value="1"/>
</dbReference>
<keyword evidence="17" id="KW-1185">Reference proteome</keyword>
<dbReference type="RefSeq" id="WP_050058273.1">
    <property type="nucleotide sequence ID" value="NZ_JACHEK010000009.1"/>
</dbReference>
<dbReference type="InterPro" id="IPR019475">
    <property type="entry name" value="DNA_primase_DnaB-bd"/>
</dbReference>
<keyword evidence="4 12" id="KW-0548">Nucleotidyltransferase</keyword>
<keyword evidence="10 12" id="KW-0238">DNA-binding</keyword>
<dbReference type="InterPro" id="IPR006171">
    <property type="entry name" value="TOPRIM_dom"/>
</dbReference>
<dbReference type="CDD" id="cd03364">
    <property type="entry name" value="TOPRIM_DnaG_primases"/>
    <property type="match status" value="1"/>
</dbReference>
<evidence type="ECO:0000256" key="4">
    <source>
        <dbReference type="ARBA" id="ARBA00022695"/>
    </source>
</evidence>
<dbReference type="PANTHER" id="PTHR30313:SF2">
    <property type="entry name" value="DNA PRIMASE"/>
    <property type="match status" value="1"/>
</dbReference>
<feature type="domain" description="Toprim" evidence="15">
    <location>
        <begin position="264"/>
        <end position="345"/>
    </location>
</feature>
<evidence type="ECO:0000256" key="1">
    <source>
        <dbReference type="ARBA" id="ARBA00022478"/>
    </source>
</evidence>
<dbReference type="InterPro" id="IPR036977">
    <property type="entry name" value="DNA_primase_Znf_CHC2"/>
</dbReference>
<dbReference type="InterPro" id="IPR037068">
    <property type="entry name" value="DNA_primase_core_N_sf"/>
</dbReference>
<accession>A0A841K557</accession>
<evidence type="ECO:0000256" key="14">
    <source>
        <dbReference type="PIRSR" id="PIRSR002811-1"/>
    </source>
</evidence>
<sequence>MADNFAQTVKQQADIVKIIGEYVRLKKAGAQNFSGLCPFHGEKTPSFSVHAGRQFFHCFGCGQSGDVFTFIQKIENVSFPEAVKTIAVKCGIPLPKREFSSPEEAAESRQRGKLIELHEVATAWFEQQLKTPEGALAREYLAGRGMAEEGITKFRIGYAPESFHALRERLQSIADPEALRLSGLFSFKEQEDGKPGPLYSKFRKRITFPIANESGKVIAFTARALESGDKAGPKYMNSPETPLYTKGNVLFNLDKARQPIREANFALLVEGQMDCISAYLAGITNVLATSGTAFTEAQVRLLSRYTTRVIVNFDPDTAGANAAEKSLSLLTEEGFEVKVVTLEGGLDPDRYIRDHGAKEYMAALRGARRHQDYLIDRARQLFPPRTPENKIKALNFLLPHIRRMPNSIGRNEFATDAAQKLDIDSALVREELKQAANKRRDFMATPAASPLTRFEQILLQAFSAPHSSEIYRVAEAAYRSHEADFGKMRSDVHEVVNCLRARADGADPMQCLAEQSHRQLLAGIFVSVHGADPEVNHVEEAVMTVRRASLEQEQRSLRGALQEAERRGQIEEVVQLTLRSQDVTRKLRDLD</sequence>
<gene>
    <name evidence="12" type="primary">dnaG</name>
    <name evidence="16" type="ORF">HNQ77_004243</name>
</gene>
<keyword evidence="1 12" id="KW-0240">DNA-directed RNA polymerase</keyword>
<keyword evidence="6 12" id="KW-0479">Metal-binding</keyword>
<dbReference type="SUPFAM" id="SSF56731">
    <property type="entry name" value="DNA primase core"/>
    <property type="match status" value="1"/>
</dbReference>
<dbReference type="InterPro" id="IPR006295">
    <property type="entry name" value="DNA_primase_DnaG"/>
</dbReference>
<dbReference type="PIRSF" id="PIRSF002811">
    <property type="entry name" value="DnaG"/>
    <property type="match status" value="1"/>
</dbReference>
<evidence type="ECO:0000256" key="3">
    <source>
        <dbReference type="ARBA" id="ARBA00022679"/>
    </source>
</evidence>
<protein>
    <recommendedName>
        <fullName evidence="12 13">DNA primase</fullName>
        <ecNumber evidence="12">2.7.7.101</ecNumber>
    </recommendedName>
</protein>